<feature type="compositionally biased region" description="Basic and acidic residues" evidence="8">
    <location>
        <begin position="981"/>
        <end position="1013"/>
    </location>
</feature>
<dbReference type="AlphaFoldDB" id="A0A9P7Z591"/>
<evidence type="ECO:0000256" key="1">
    <source>
        <dbReference type="ARBA" id="ARBA00004319"/>
    </source>
</evidence>
<comment type="caution">
    <text evidence="10">The sequence shown here is derived from an EMBL/GenBank/DDBJ whole genome shotgun (WGS) entry which is preliminary data.</text>
</comment>
<evidence type="ECO:0000256" key="5">
    <source>
        <dbReference type="ARBA" id="ARBA00022824"/>
    </source>
</evidence>
<feature type="compositionally biased region" description="Low complexity" evidence="8">
    <location>
        <begin position="611"/>
        <end position="633"/>
    </location>
</feature>
<dbReference type="EMBL" id="MU253839">
    <property type="protein sequence ID" value="KAG9245590.1"/>
    <property type="molecule type" value="Genomic_DNA"/>
</dbReference>
<dbReference type="InterPro" id="IPR029048">
    <property type="entry name" value="HSP70_C_sf"/>
</dbReference>
<feature type="compositionally biased region" description="Basic and acidic residues" evidence="8">
    <location>
        <begin position="1026"/>
        <end position="1038"/>
    </location>
</feature>
<name>A0A9P7Z591_9HELO</name>
<dbReference type="InterPro" id="IPR043129">
    <property type="entry name" value="ATPase_NBD"/>
</dbReference>
<dbReference type="Pfam" id="PF00012">
    <property type="entry name" value="HSP70"/>
    <property type="match status" value="1"/>
</dbReference>
<dbReference type="GO" id="GO:0030968">
    <property type="term" value="P:endoplasmic reticulum unfolded protein response"/>
    <property type="evidence" value="ECO:0007669"/>
    <property type="project" value="TreeGrafter"/>
</dbReference>
<reference evidence="10" key="1">
    <citation type="journal article" date="2021" name="IMA Fungus">
        <title>Genomic characterization of three marine fungi, including Emericellopsis atlantica sp. nov. with signatures of a generalist lifestyle and marine biomass degradation.</title>
        <authorList>
            <person name="Hagestad O.C."/>
            <person name="Hou L."/>
            <person name="Andersen J.H."/>
            <person name="Hansen E.H."/>
            <person name="Altermark B."/>
            <person name="Li C."/>
            <person name="Kuhnert E."/>
            <person name="Cox R.J."/>
            <person name="Crous P.W."/>
            <person name="Spatafora J.W."/>
            <person name="Lail K."/>
            <person name="Amirebrahimi M."/>
            <person name="Lipzen A."/>
            <person name="Pangilinan J."/>
            <person name="Andreopoulos W."/>
            <person name="Hayes R.D."/>
            <person name="Ng V."/>
            <person name="Grigoriev I.V."/>
            <person name="Jackson S.A."/>
            <person name="Sutton T.D.S."/>
            <person name="Dobson A.D.W."/>
            <person name="Rama T."/>
        </authorList>
    </citation>
    <scope>NUCLEOTIDE SEQUENCE</scope>
    <source>
        <strain evidence="10">TRa3180A</strain>
    </source>
</reference>
<feature type="region of interest" description="Disordered" evidence="8">
    <location>
        <begin position="838"/>
        <end position="859"/>
    </location>
</feature>
<dbReference type="FunFam" id="1.20.1270.10:FF:000002">
    <property type="entry name" value="Heat shock 70 kDa protein 4"/>
    <property type="match status" value="1"/>
</dbReference>
<dbReference type="OrthoDB" id="10262720at2759"/>
<keyword evidence="3 9" id="KW-0732">Signal</keyword>
<comment type="similarity">
    <text evidence="2">Belongs to the heat shock protein 70 family.</text>
</comment>
<evidence type="ECO:0000256" key="6">
    <source>
        <dbReference type="ARBA" id="ARBA00022840"/>
    </source>
</evidence>
<evidence type="ECO:0000256" key="8">
    <source>
        <dbReference type="SAM" id="MobiDB-lite"/>
    </source>
</evidence>
<dbReference type="PRINTS" id="PR00301">
    <property type="entry name" value="HEATSHOCK70"/>
</dbReference>
<organism evidence="10 11">
    <name type="scientific">Calycina marina</name>
    <dbReference type="NCBI Taxonomy" id="1763456"/>
    <lineage>
        <taxon>Eukaryota</taxon>
        <taxon>Fungi</taxon>
        <taxon>Dikarya</taxon>
        <taxon>Ascomycota</taxon>
        <taxon>Pezizomycotina</taxon>
        <taxon>Leotiomycetes</taxon>
        <taxon>Helotiales</taxon>
        <taxon>Pezizellaceae</taxon>
        <taxon>Calycina</taxon>
    </lineage>
</organism>
<sequence>MARNKIFSSPFLTIICLFNLFTSILAASAVLGVDLGTEYIKAALVKPGIPLEIVLTKDSRRKETAAIAFKPQKNPKKGEYPERAYGSDAVALSARFPGDVYPNLKTLLGLSIDNSVVSEWASRRPALKLVADKTRNTAAFLSGAFTSDEEPWTVEEILAMELQSIQKNAESLAGNGSKIKDLVITVPHFYTAEEKRAVQLAADLAGLRVLELVSDGLAVGLNYATSRTFPSITTGGKPEYHMVFDMGAGSTKASVLKFQGRTVKDVGKYNKTIQEVHVLGNGWDRTLGGDALNAVIMDNMIAQFVESPKAQKVSATIDGVKGYGRAASKLWKEAERLRQVLSANTNTQASFEGLYEDVDFKYKISRAEFETMSMSHAARVGVVIQKALDMAELEVTDLDSVILHGGASRTPFVQKELEKIFGNPDKIRTNVNSDEAAVFGAGFRGAGLSPSFRVKEIRAFEVASFRAGIKWTNIYEKPQHQQLWKTTSFLGAEKQYVFKNQKDFSIEFYQHVPSLENFSPGGAEKSTFEITTLNLTESTAVLKEKFGCTDDDINLKLSTRLGYSDGEVAINKLYLDCEVEDVEKPGVVDSMKNMFGFGKKDQVSLADGESSEIAIEGTSTESSSTSTTSTSTKSAKKSKETKDSKKDGKLTKHFEVVPVAYKSTTKGLPELPTAEITRMKERISAFADSDRSRRLREEALNQLEGFTYKARDVLADEAFIAASTEEERASLEAKAKDASEWIYAEGRDATREELKSKLNEMKEIVTPVEKRKEEAAALPAALEELNKVINDAQTFIKSITGQIKNETEAHEQFTASKVAASKATPTPSPSPVDDFVELEEEASETTTAPVEEETMDPPTYKQEDLTLIEQLDEEISIWLAEILPKQKALQATDNPILLVKDVQERAKKLTDAQVDLLMKSMKKPYKSARPTKKKTSKPKKSKKTKINSAAKGKPTINFGEEGENFFKMGENGEMPSEEDIKEFIDKQQRHQAAKDQLVKEAEEKAEAVKKSAEEETTDGDDTVEPVVEREDNRGHDEL</sequence>
<evidence type="ECO:0000256" key="7">
    <source>
        <dbReference type="ARBA" id="ARBA00023186"/>
    </source>
</evidence>
<evidence type="ECO:0000256" key="2">
    <source>
        <dbReference type="ARBA" id="ARBA00007381"/>
    </source>
</evidence>
<proteinExistence type="inferred from homology"/>
<feature type="signal peptide" evidence="9">
    <location>
        <begin position="1"/>
        <end position="26"/>
    </location>
</feature>
<evidence type="ECO:0000256" key="3">
    <source>
        <dbReference type="ARBA" id="ARBA00022729"/>
    </source>
</evidence>
<dbReference type="FunFam" id="3.90.640.10:FF:000039">
    <property type="entry name" value="Hsp70 family chaperone Lhs1/Orp150"/>
    <property type="match status" value="1"/>
</dbReference>
<keyword evidence="6" id="KW-0067">ATP-binding</keyword>
<dbReference type="PANTHER" id="PTHR45639">
    <property type="entry name" value="HSC70CB, ISOFORM G-RELATED"/>
    <property type="match status" value="1"/>
</dbReference>
<dbReference type="CDD" id="cd10230">
    <property type="entry name" value="ASKHA_NBD_HSP70_HYOU1"/>
    <property type="match status" value="1"/>
</dbReference>
<feature type="region of interest" description="Disordered" evidence="8">
    <location>
        <begin position="814"/>
        <end position="833"/>
    </location>
</feature>
<gene>
    <name evidence="10" type="ORF">BJ878DRAFT_500760</name>
</gene>
<keyword evidence="11" id="KW-1185">Reference proteome</keyword>
<feature type="region of interest" description="Disordered" evidence="8">
    <location>
        <begin position="923"/>
        <end position="1038"/>
    </location>
</feature>
<dbReference type="Gene3D" id="1.20.1270.10">
    <property type="match status" value="1"/>
</dbReference>
<dbReference type="SUPFAM" id="SSF53067">
    <property type="entry name" value="Actin-like ATPase domain"/>
    <property type="match status" value="2"/>
</dbReference>
<dbReference type="Gene3D" id="3.30.30.30">
    <property type="match status" value="1"/>
</dbReference>
<evidence type="ECO:0000313" key="10">
    <source>
        <dbReference type="EMBL" id="KAG9245590.1"/>
    </source>
</evidence>
<dbReference type="GO" id="GO:0005788">
    <property type="term" value="C:endoplasmic reticulum lumen"/>
    <property type="evidence" value="ECO:0007669"/>
    <property type="project" value="UniProtKB-SubCell"/>
</dbReference>
<dbReference type="GO" id="GO:0005524">
    <property type="term" value="F:ATP binding"/>
    <property type="evidence" value="ECO:0007669"/>
    <property type="project" value="UniProtKB-KW"/>
</dbReference>
<feature type="compositionally biased region" description="Basic residues" evidence="8">
    <location>
        <begin position="923"/>
        <end position="945"/>
    </location>
</feature>
<accession>A0A9P7Z591</accession>
<dbReference type="SUPFAM" id="SSF100934">
    <property type="entry name" value="Heat shock protein 70kD (HSP70), C-terminal subdomain"/>
    <property type="match status" value="1"/>
</dbReference>
<protein>
    <submittedName>
        <fullName evidence="10">Hsp70 protein-domain-containing protein</fullName>
    </submittedName>
</protein>
<feature type="chain" id="PRO_5040460786" evidence="9">
    <location>
        <begin position="27"/>
        <end position="1038"/>
    </location>
</feature>
<evidence type="ECO:0000313" key="11">
    <source>
        <dbReference type="Proteomes" id="UP000887226"/>
    </source>
</evidence>
<dbReference type="Proteomes" id="UP000887226">
    <property type="component" value="Unassembled WGS sequence"/>
</dbReference>
<dbReference type="GO" id="GO:0140662">
    <property type="term" value="F:ATP-dependent protein folding chaperone"/>
    <property type="evidence" value="ECO:0007669"/>
    <property type="project" value="InterPro"/>
</dbReference>
<dbReference type="PANTHER" id="PTHR45639:SF3">
    <property type="entry name" value="HYPOXIA UP-REGULATED PROTEIN 1"/>
    <property type="match status" value="1"/>
</dbReference>
<dbReference type="Gene3D" id="3.30.420.40">
    <property type="match status" value="2"/>
</dbReference>
<feature type="region of interest" description="Disordered" evidence="8">
    <location>
        <begin position="608"/>
        <end position="647"/>
    </location>
</feature>
<keyword evidence="4" id="KW-0547">Nucleotide-binding</keyword>
<feature type="compositionally biased region" description="Basic and acidic residues" evidence="8">
    <location>
        <begin position="637"/>
        <end position="647"/>
    </location>
</feature>
<keyword evidence="7" id="KW-0143">Chaperone</keyword>
<dbReference type="GO" id="GO:0034663">
    <property type="term" value="C:endoplasmic reticulum chaperone complex"/>
    <property type="evidence" value="ECO:0007669"/>
    <property type="project" value="TreeGrafter"/>
</dbReference>
<dbReference type="InterPro" id="IPR013126">
    <property type="entry name" value="Hsp_70_fam"/>
</dbReference>
<evidence type="ECO:0000256" key="4">
    <source>
        <dbReference type="ARBA" id="ARBA00022741"/>
    </source>
</evidence>
<keyword evidence="5" id="KW-0256">Endoplasmic reticulum</keyword>
<dbReference type="FunFam" id="3.30.30.30:FF:000004">
    <property type="entry name" value="hypoxia up-regulated protein 1"/>
    <property type="match status" value="1"/>
</dbReference>
<comment type="subcellular location">
    <subcellularLocation>
        <location evidence="1">Endoplasmic reticulum lumen</location>
    </subcellularLocation>
</comment>
<feature type="compositionally biased region" description="Acidic residues" evidence="8">
    <location>
        <begin position="1014"/>
        <end position="1023"/>
    </location>
</feature>
<dbReference type="Gene3D" id="3.90.640.10">
    <property type="entry name" value="Actin, Chain A, domain 4"/>
    <property type="match status" value="1"/>
</dbReference>
<evidence type="ECO:0000256" key="9">
    <source>
        <dbReference type="SAM" id="SignalP"/>
    </source>
</evidence>